<dbReference type="GO" id="GO:0005634">
    <property type="term" value="C:nucleus"/>
    <property type="evidence" value="ECO:0007669"/>
    <property type="project" value="UniProtKB-SubCell"/>
</dbReference>
<dbReference type="KEGG" id="nta:107767832"/>
<comment type="subcellular location">
    <subcellularLocation>
        <location evidence="2">Chromosome</location>
        <location evidence="2">Centromere</location>
        <location evidence="2">Kinetochore</location>
    </subcellularLocation>
    <subcellularLocation>
        <location evidence="1">Nucleus</location>
    </subcellularLocation>
</comment>
<dbReference type="GO" id="GO:0007059">
    <property type="term" value="P:chromosome segregation"/>
    <property type="evidence" value="ECO:0000318"/>
    <property type="project" value="GO_Central"/>
</dbReference>
<evidence type="ECO:0000256" key="2">
    <source>
        <dbReference type="ARBA" id="ARBA00004629"/>
    </source>
</evidence>
<keyword evidence="7" id="KW-0539">Nucleus</keyword>
<keyword evidence="3" id="KW-0158">Chromosome</keyword>
<keyword evidence="6" id="KW-0995">Kinetochore</keyword>
<feature type="coiled-coil region" evidence="10">
    <location>
        <begin position="126"/>
        <end position="160"/>
    </location>
</feature>
<evidence type="ECO:0000256" key="8">
    <source>
        <dbReference type="ARBA" id="ARBA00023306"/>
    </source>
</evidence>
<keyword evidence="5" id="KW-0498">Mitosis</keyword>
<evidence type="ECO:0000256" key="7">
    <source>
        <dbReference type="ARBA" id="ARBA00023242"/>
    </source>
</evidence>
<dbReference type="OMA" id="THANIMD"/>
<dbReference type="PANTHER" id="PTHR15459:SF3">
    <property type="entry name" value="POLYAMINE-MODULATED FACTOR 1"/>
    <property type="match status" value="1"/>
</dbReference>
<reference evidence="11" key="1">
    <citation type="submission" date="2025-08" db="UniProtKB">
        <authorList>
            <consortium name="RefSeq"/>
        </authorList>
    </citation>
    <scope>IDENTIFICATION</scope>
</reference>
<evidence type="ECO:0000256" key="4">
    <source>
        <dbReference type="ARBA" id="ARBA00022618"/>
    </source>
</evidence>
<dbReference type="STRING" id="4097.A0A1S3XR30"/>
<evidence type="ECO:0000256" key="6">
    <source>
        <dbReference type="ARBA" id="ARBA00022838"/>
    </source>
</evidence>
<dbReference type="Pfam" id="PF03980">
    <property type="entry name" value="Nnf1"/>
    <property type="match status" value="1"/>
</dbReference>
<accession>A0A1S3XR30</accession>
<evidence type="ECO:0000256" key="5">
    <source>
        <dbReference type="ARBA" id="ARBA00022776"/>
    </source>
</evidence>
<dbReference type="PANTHER" id="PTHR15459">
    <property type="entry name" value="POLYAMINE-MODULATED FACTOR 1"/>
    <property type="match status" value="1"/>
</dbReference>
<dbReference type="InterPro" id="IPR007128">
    <property type="entry name" value="PMF1/Nnf1"/>
</dbReference>
<dbReference type="RefSeq" id="XP_016442413.1">
    <property type="nucleotide sequence ID" value="XM_016586927.1"/>
</dbReference>
<keyword evidence="10" id="KW-0175">Coiled coil</keyword>
<evidence type="ECO:0000256" key="9">
    <source>
        <dbReference type="ARBA" id="ARBA00023328"/>
    </source>
</evidence>
<name>A0A1S3XR30_TOBAC</name>
<gene>
    <name evidence="11" type="primary">LOC107767832</name>
</gene>
<evidence type="ECO:0000256" key="3">
    <source>
        <dbReference type="ARBA" id="ARBA00022454"/>
    </source>
</evidence>
<dbReference type="PaxDb" id="4097-A0A1S3XR30"/>
<evidence type="ECO:0000313" key="11">
    <source>
        <dbReference type="RefSeq" id="XP_016442413.1"/>
    </source>
</evidence>
<dbReference type="AlphaFoldDB" id="A0A1S3XR30"/>
<keyword evidence="8" id="KW-0131">Cell cycle</keyword>
<organism evidence="11">
    <name type="scientific">Nicotiana tabacum</name>
    <name type="common">Common tobacco</name>
    <dbReference type="NCBI Taxonomy" id="4097"/>
    <lineage>
        <taxon>Eukaryota</taxon>
        <taxon>Viridiplantae</taxon>
        <taxon>Streptophyta</taxon>
        <taxon>Embryophyta</taxon>
        <taxon>Tracheophyta</taxon>
        <taxon>Spermatophyta</taxon>
        <taxon>Magnoliopsida</taxon>
        <taxon>eudicotyledons</taxon>
        <taxon>Gunneridae</taxon>
        <taxon>Pentapetalae</taxon>
        <taxon>asterids</taxon>
        <taxon>lamiids</taxon>
        <taxon>Solanales</taxon>
        <taxon>Solanaceae</taxon>
        <taxon>Nicotianoideae</taxon>
        <taxon>Nicotianeae</taxon>
        <taxon>Nicotiana</taxon>
    </lineage>
</organism>
<keyword evidence="4" id="KW-0132">Cell division</keyword>
<evidence type="ECO:0000256" key="1">
    <source>
        <dbReference type="ARBA" id="ARBA00004123"/>
    </source>
</evidence>
<dbReference type="OrthoDB" id="506494at2759"/>
<keyword evidence="9" id="KW-0137">Centromere</keyword>
<proteinExistence type="predicted"/>
<sequence>MENTRYSNLKKSFVIGVRSLLSSCSREKFGETFPNFAPAEVERLHQLYFEVITCLTESIEPSIWRFVQFSAIHLEDEFESLCEETQAGTTLNMVEELVEEQRLEGSLNPLFLERSNTEEVMRHYLSEAKKDEISYLMAMLEKAEEQKRAVTSLLEAVKKERHDFSGVKDIVNKTGNFVSDSVEDQTEQVG</sequence>
<dbReference type="GO" id="GO:0051301">
    <property type="term" value="P:cell division"/>
    <property type="evidence" value="ECO:0007669"/>
    <property type="project" value="UniProtKB-KW"/>
</dbReference>
<protein>
    <submittedName>
        <fullName evidence="11">Uncharacterized protein</fullName>
    </submittedName>
</protein>
<evidence type="ECO:0000256" key="10">
    <source>
        <dbReference type="SAM" id="Coils"/>
    </source>
</evidence>
<dbReference type="GO" id="GO:0000444">
    <property type="term" value="C:MIS12/MIND type complex"/>
    <property type="evidence" value="ECO:0000318"/>
    <property type="project" value="GO_Central"/>
</dbReference>